<organism evidence="2 3">
    <name type="scientific">Microvirga mediterraneensis</name>
    <dbReference type="NCBI Taxonomy" id="2754695"/>
    <lineage>
        <taxon>Bacteria</taxon>
        <taxon>Pseudomonadati</taxon>
        <taxon>Pseudomonadota</taxon>
        <taxon>Alphaproteobacteria</taxon>
        <taxon>Hyphomicrobiales</taxon>
        <taxon>Methylobacteriaceae</taxon>
        <taxon>Microvirga</taxon>
    </lineage>
</organism>
<dbReference type="PANTHER" id="PTHR46211:SF1">
    <property type="entry name" value="GLYCEROPHOSPHODIESTER PHOSPHODIESTERASE, CYTOPLASMIC"/>
    <property type="match status" value="1"/>
</dbReference>
<name>A0A838BQ63_9HYPH</name>
<dbReference type="GO" id="GO:0008081">
    <property type="term" value="F:phosphoric diester hydrolase activity"/>
    <property type="evidence" value="ECO:0007669"/>
    <property type="project" value="InterPro"/>
</dbReference>
<accession>A0A838BQ63</accession>
<dbReference type="Pfam" id="PF03009">
    <property type="entry name" value="GDPD"/>
    <property type="match status" value="1"/>
</dbReference>
<dbReference type="PROSITE" id="PS51704">
    <property type="entry name" value="GP_PDE"/>
    <property type="match status" value="1"/>
</dbReference>
<sequence length="250" mass="27812">MSTPSWLVAKPIAHRGLHNKANGIIENTISAAEAAIARGFPIELDVQLTADNEAVVFHDFELDRLTGETGLVAERNLSALTRIDISGTMGGDKIPSFKGYLGTIAGRTPLVIEIKSKFNGDMRLTKRVIEILADYSGPFVVKSFDPDIVAYLRENTPTITRGFIGELEYASKSDSFLSPEQKHRMANLLHFSETQPHFLSWRVKDIPCASTHLSRILGHLPVMTWTVRNPEDRARAEKHADQMVFEGFIP</sequence>
<dbReference type="Gene3D" id="3.20.20.190">
    <property type="entry name" value="Phosphatidylinositol (PI) phosphodiesterase"/>
    <property type="match status" value="1"/>
</dbReference>
<gene>
    <name evidence="2" type="ORF">H0S73_13560</name>
</gene>
<dbReference type="GO" id="GO:0006629">
    <property type="term" value="P:lipid metabolic process"/>
    <property type="evidence" value="ECO:0007669"/>
    <property type="project" value="InterPro"/>
</dbReference>
<evidence type="ECO:0000313" key="3">
    <source>
        <dbReference type="Proteomes" id="UP000572984"/>
    </source>
</evidence>
<evidence type="ECO:0000313" key="2">
    <source>
        <dbReference type="EMBL" id="MBA1157155.1"/>
    </source>
</evidence>
<feature type="domain" description="GP-PDE" evidence="1">
    <location>
        <begin position="9"/>
        <end position="250"/>
    </location>
</feature>
<keyword evidence="3" id="KW-1185">Reference proteome</keyword>
<dbReference type="AlphaFoldDB" id="A0A838BQ63"/>
<evidence type="ECO:0000259" key="1">
    <source>
        <dbReference type="PROSITE" id="PS51704"/>
    </source>
</evidence>
<protein>
    <submittedName>
        <fullName evidence="2">Glycerophosphodiester phosphodiesterase</fullName>
    </submittedName>
</protein>
<dbReference type="Proteomes" id="UP000572984">
    <property type="component" value="Unassembled WGS sequence"/>
</dbReference>
<dbReference type="SUPFAM" id="SSF51695">
    <property type="entry name" value="PLC-like phosphodiesterases"/>
    <property type="match status" value="1"/>
</dbReference>
<dbReference type="InterPro" id="IPR030395">
    <property type="entry name" value="GP_PDE_dom"/>
</dbReference>
<dbReference type="RefSeq" id="WP_181052656.1">
    <property type="nucleotide sequence ID" value="NZ_JACDXJ010000001.1"/>
</dbReference>
<dbReference type="EMBL" id="JACDXJ010000001">
    <property type="protein sequence ID" value="MBA1157155.1"/>
    <property type="molecule type" value="Genomic_DNA"/>
</dbReference>
<dbReference type="PANTHER" id="PTHR46211">
    <property type="entry name" value="GLYCEROPHOSPHORYL DIESTER PHOSPHODIESTERASE"/>
    <property type="match status" value="1"/>
</dbReference>
<comment type="caution">
    <text evidence="2">The sequence shown here is derived from an EMBL/GenBank/DDBJ whole genome shotgun (WGS) entry which is preliminary data.</text>
</comment>
<dbReference type="InterPro" id="IPR017946">
    <property type="entry name" value="PLC-like_Pdiesterase_TIM-brl"/>
</dbReference>
<reference evidence="2 3" key="1">
    <citation type="submission" date="2020-07" db="EMBL/GenBank/DDBJ databases">
        <title>Draft genome and description of Microvirga mediterraneensis Marseille-Q2068 sp. nov.</title>
        <authorList>
            <person name="Boxberger M."/>
        </authorList>
    </citation>
    <scope>NUCLEOTIDE SEQUENCE [LARGE SCALE GENOMIC DNA]</scope>
    <source>
        <strain evidence="2 3">Marseille-Q2068</strain>
    </source>
</reference>
<proteinExistence type="predicted"/>